<evidence type="ECO:0000313" key="4">
    <source>
        <dbReference type="EMBL" id="KAH6877071.1"/>
    </source>
</evidence>
<evidence type="ECO:0000256" key="2">
    <source>
        <dbReference type="ARBA" id="ARBA00035112"/>
    </source>
</evidence>
<keyword evidence="3" id="KW-0472">Membrane</keyword>
<gene>
    <name evidence="4" type="ORF">B0T10DRAFT_413860</name>
</gene>
<dbReference type="OrthoDB" id="3687641at2759"/>
<dbReference type="PANTHER" id="PTHR33365:SF4">
    <property type="entry name" value="CYCLOCHLOROTINE BIOSYNTHESIS PROTEIN O"/>
    <property type="match status" value="1"/>
</dbReference>
<proteinExistence type="inferred from homology"/>
<organism evidence="4 5">
    <name type="scientific">Thelonectria olida</name>
    <dbReference type="NCBI Taxonomy" id="1576542"/>
    <lineage>
        <taxon>Eukaryota</taxon>
        <taxon>Fungi</taxon>
        <taxon>Dikarya</taxon>
        <taxon>Ascomycota</taxon>
        <taxon>Pezizomycotina</taxon>
        <taxon>Sordariomycetes</taxon>
        <taxon>Hypocreomycetidae</taxon>
        <taxon>Hypocreales</taxon>
        <taxon>Nectriaceae</taxon>
        <taxon>Thelonectria</taxon>
    </lineage>
</organism>
<keyword evidence="3" id="KW-1133">Transmembrane helix</keyword>
<evidence type="ECO:0008006" key="6">
    <source>
        <dbReference type="Google" id="ProtNLM"/>
    </source>
</evidence>
<dbReference type="Pfam" id="PF11807">
    <property type="entry name" value="UstYa"/>
    <property type="match status" value="1"/>
</dbReference>
<keyword evidence="5" id="KW-1185">Reference proteome</keyword>
<dbReference type="AlphaFoldDB" id="A0A9P8VUR6"/>
<comment type="pathway">
    <text evidence="1">Mycotoxin biosynthesis.</text>
</comment>
<evidence type="ECO:0000256" key="3">
    <source>
        <dbReference type="SAM" id="Phobius"/>
    </source>
</evidence>
<dbReference type="InterPro" id="IPR021765">
    <property type="entry name" value="UstYa-like"/>
</dbReference>
<feature type="transmembrane region" description="Helical" evidence="3">
    <location>
        <begin position="46"/>
        <end position="68"/>
    </location>
</feature>
<dbReference type="PANTHER" id="PTHR33365">
    <property type="entry name" value="YALI0B05434P"/>
    <property type="match status" value="1"/>
</dbReference>
<reference evidence="4 5" key="1">
    <citation type="journal article" date="2021" name="Nat. Commun.">
        <title>Genetic determinants of endophytism in the Arabidopsis root mycobiome.</title>
        <authorList>
            <person name="Mesny F."/>
            <person name="Miyauchi S."/>
            <person name="Thiergart T."/>
            <person name="Pickel B."/>
            <person name="Atanasova L."/>
            <person name="Karlsson M."/>
            <person name="Huettel B."/>
            <person name="Barry K.W."/>
            <person name="Haridas S."/>
            <person name="Chen C."/>
            <person name="Bauer D."/>
            <person name="Andreopoulos W."/>
            <person name="Pangilinan J."/>
            <person name="LaButti K."/>
            <person name="Riley R."/>
            <person name="Lipzen A."/>
            <person name="Clum A."/>
            <person name="Drula E."/>
            <person name="Henrissat B."/>
            <person name="Kohler A."/>
            <person name="Grigoriev I.V."/>
            <person name="Martin F.M."/>
            <person name="Hacquard S."/>
        </authorList>
    </citation>
    <scope>NUCLEOTIDE SEQUENCE [LARGE SCALE GENOMIC DNA]</scope>
    <source>
        <strain evidence="4 5">MPI-CAGE-CH-0241</strain>
    </source>
</reference>
<dbReference type="Proteomes" id="UP000777438">
    <property type="component" value="Unassembled WGS sequence"/>
</dbReference>
<evidence type="ECO:0000313" key="5">
    <source>
        <dbReference type="Proteomes" id="UP000777438"/>
    </source>
</evidence>
<protein>
    <recommendedName>
        <fullName evidence="6">Cyclochlorotine biosynthesis protein O</fullName>
    </recommendedName>
</protein>
<name>A0A9P8VUR6_9HYPO</name>
<evidence type="ECO:0000256" key="1">
    <source>
        <dbReference type="ARBA" id="ARBA00004685"/>
    </source>
</evidence>
<comment type="similarity">
    <text evidence="2">Belongs to the ustYa family.</text>
</comment>
<keyword evidence="3" id="KW-0812">Transmembrane</keyword>
<comment type="caution">
    <text evidence="4">The sequence shown here is derived from an EMBL/GenBank/DDBJ whole genome shotgun (WGS) entry which is preliminary data.</text>
</comment>
<dbReference type="GO" id="GO:0043386">
    <property type="term" value="P:mycotoxin biosynthetic process"/>
    <property type="evidence" value="ECO:0007669"/>
    <property type="project" value="InterPro"/>
</dbReference>
<sequence length="266" mass="30484">MDSTYQPIPLDEEQQTSEKETLLLRLEERVPINTIPDQPSKLSPKLIWLLHGVLLSTSLSLFAVSFCLRHGRPSALLCTQELSPYSPAESAVEYHTVRYNITPAQEQTEYIGYGPDVDKAWNHITYDVGDQMISQDELVRLGLDPTSLKVEDPKGGQEGYRVGIQVFHQLHCLNLLRQDSYKEEYYTHHGGDIEVQPEDLRGHLDHCIEILRVALMCQADVGVYAFKYYDGYKGHWPDFSTLHTCRNFNAIREWAFDHAVVFGDEE</sequence>
<dbReference type="EMBL" id="JAGPYM010000031">
    <property type="protein sequence ID" value="KAH6877071.1"/>
    <property type="molecule type" value="Genomic_DNA"/>
</dbReference>
<accession>A0A9P8VUR6</accession>